<evidence type="ECO:0000313" key="1">
    <source>
        <dbReference type="EMBL" id="CAK9179013.1"/>
    </source>
</evidence>
<reference evidence="1 2" key="1">
    <citation type="submission" date="2024-02" db="EMBL/GenBank/DDBJ databases">
        <authorList>
            <person name="Vignale AGUSTIN F."/>
            <person name="Sosa J E."/>
            <person name="Modenutti C."/>
        </authorList>
    </citation>
    <scope>NUCLEOTIDE SEQUENCE [LARGE SCALE GENOMIC DNA]</scope>
</reference>
<organism evidence="1 2">
    <name type="scientific">Ilex paraguariensis</name>
    <name type="common">yerba mate</name>
    <dbReference type="NCBI Taxonomy" id="185542"/>
    <lineage>
        <taxon>Eukaryota</taxon>
        <taxon>Viridiplantae</taxon>
        <taxon>Streptophyta</taxon>
        <taxon>Embryophyta</taxon>
        <taxon>Tracheophyta</taxon>
        <taxon>Spermatophyta</taxon>
        <taxon>Magnoliopsida</taxon>
        <taxon>eudicotyledons</taxon>
        <taxon>Gunneridae</taxon>
        <taxon>Pentapetalae</taxon>
        <taxon>asterids</taxon>
        <taxon>campanulids</taxon>
        <taxon>Aquifoliales</taxon>
        <taxon>Aquifoliaceae</taxon>
        <taxon>Ilex</taxon>
    </lineage>
</organism>
<proteinExistence type="predicted"/>
<comment type="caution">
    <text evidence="1">The sequence shown here is derived from an EMBL/GenBank/DDBJ whole genome shotgun (WGS) entry which is preliminary data.</text>
</comment>
<dbReference type="AlphaFoldDB" id="A0ABC8UE65"/>
<dbReference type="Proteomes" id="UP001642360">
    <property type="component" value="Unassembled WGS sequence"/>
</dbReference>
<sequence>MERTLLTRIAGLFQELASSVNSMEPRLEIGRIVLDCRLVATLIGYFGLVIRFAADEFSNKGDLLVSVKKKNWNITRDPWADFKVMQI</sequence>
<gene>
    <name evidence="1" type="ORF">ILEXP_LOCUS48947</name>
</gene>
<dbReference type="EMBL" id="CAUOFW020007387">
    <property type="protein sequence ID" value="CAK9179013.1"/>
    <property type="molecule type" value="Genomic_DNA"/>
</dbReference>
<protein>
    <submittedName>
        <fullName evidence="1">Uncharacterized protein</fullName>
    </submittedName>
</protein>
<name>A0ABC8UE65_9AQUA</name>
<keyword evidence="2" id="KW-1185">Reference proteome</keyword>
<evidence type="ECO:0000313" key="2">
    <source>
        <dbReference type="Proteomes" id="UP001642360"/>
    </source>
</evidence>
<accession>A0ABC8UE65</accession>